<comment type="caution">
    <text evidence="1">The sequence shown here is derived from an EMBL/GenBank/DDBJ whole genome shotgun (WGS) entry which is preliminary data.</text>
</comment>
<organism evidence="1 2">
    <name type="scientific">Mixta theicola</name>
    <dbReference type="NCBI Taxonomy" id="1458355"/>
    <lineage>
        <taxon>Bacteria</taxon>
        <taxon>Pseudomonadati</taxon>
        <taxon>Pseudomonadota</taxon>
        <taxon>Gammaproteobacteria</taxon>
        <taxon>Enterobacterales</taxon>
        <taxon>Erwiniaceae</taxon>
        <taxon>Mixta</taxon>
    </lineage>
</organism>
<evidence type="ECO:0000313" key="1">
    <source>
        <dbReference type="EMBL" id="PNS12705.1"/>
    </source>
</evidence>
<accession>A0A2K1QCF0</accession>
<protein>
    <submittedName>
        <fullName evidence="1">Uncharacterized protein</fullName>
    </submittedName>
</protein>
<dbReference type="Proteomes" id="UP000236345">
    <property type="component" value="Unassembled WGS sequence"/>
</dbReference>
<gene>
    <name evidence="1" type="ORF">COO59_06225</name>
</gene>
<reference evidence="2" key="1">
    <citation type="submission" date="2017-09" db="EMBL/GenBank/DDBJ databases">
        <authorList>
            <person name="Palmer M."/>
            <person name="Steenkamp E.T."/>
            <person name="Coetzee M.P."/>
            <person name="Avontuur J.R."/>
            <person name="Van Zyl E."/>
            <person name="Chan W.-Y."/>
            <person name="Blom J."/>
            <person name="Venter S.N."/>
        </authorList>
    </citation>
    <scope>NUCLEOTIDE SEQUENCE [LARGE SCALE GENOMIC DNA]</scope>
    <source>
        <strain evidence="2">QC88-366</strain>
    </source>
</reference>
<evidence type="ECO:0000313" key="2">
    <source>
        <dbReference type="Proteomes" id="UP000236345"/>
    </source>
</evidence>
<sequence>MLIYGVGTFMAFSGNGNYRNKGDVIPSSFNSFCAAIRPARKSARRLIAMKTAQRQLTAPYNVKTSYVRYGR</sequence>
<proteinExistence type="predicted"/>
<dbReference type="AlphaFoldDB" id="A0A2K1QCF0"/>
<name>A0A2K1QCF0_9GAMM</name>
<dbReference type="EMBL" id="NWUO01000003">
    <property type="protein sequence ID" value="PNS12705.1"/>
    <property type="molecule type" value="Genomic_DNA"/>
</dbReference>
<keyword evidence="2" id="KW-1185">Reference proteome</keyword>